<protein>
    <submittedName>
        <fullName evidence="1">Uncharacterized protein</fullName>
    </submittedName>
</protein>
<proteinExistence type="predicted"/>
<evidence type="ECO:0000313" key="2">
    <source>
        <dbReference type="Proteomes" id="UP001642464"/>
    </source>
</evidence>
<dbReference type="EMBL" id="CAXAMM010039231">
    <property type="protein sequence ID" value="CAK9084926.1"/>
    <property type="molecule type" value="Genomic_DNA"/>
</dbReference>
<dbReference type="Proteomes" id="UP001642464">
    <property type="component" value="Unassembled WGS sequence"/>
</dbReference>
<gene>
    <name evidence="1" type="ORF">SCF082_LOCUS40262</name>
</gene>
<evidence type="ECO:0000313" key="1">
    <source>
        <dbReference type="EMBL" id="CAK9084926.1"/>
    </source>
</evidence>
<organism evidence="1 2">
    <name type="scientific">Durusdinium trenchii</name>
    <dbReference type="NCBI Taxonomy" id="1381693"/>
    <lineage>
        <taxon>Eukaryota</taxon>
        <taxon>Sar</taxon>
        <taxon>Alveolata</taxon>
        <taxon>Dinophyceae</taxon>
        <taxon>Suessiales</taxon>
        <taxon>Symbiodiniaceae</taxon>
        <taxon>Durusdinium</taxon>
    </lineage>
</organism>
<reference evidence="1 2" key="1">
    <citation type="submission" date="2024-02" db="EMBL/GenBank/DDBJ databases">
        <authorList>
            <person name="Chen Y."/>
            <person name="Shah S."/>
            <person name="Dougan E. K."/>
            <person name="Thang M."/>
            <person name="Chan C."/>
        </authorList>
    </citation>
    <scope>NUCLEOTIDE SEQUENCE [LARGE SCALE GENOMIC DNA]</scope>
</reference>
<accession>A0ABP0QD31</accession>
<keyword evidence="2" id="KW-1185">Reference proteome</keyword>
<feature type="non-terminal residue" evidence="1">
    <location>
        <position position="429"/>
    </location>
</feature>
<name>A0ABP0QD31_9DINO</name>
<comment type="caution">
    <text evidence="1">The sequence shown here is derived from an EMBL/GenBank/DDBJ whole genome shotgun (WGS) entry which is preliminary data.</text>
</comment>
<sequence>MGEMAFRLAMVRGLFLTSGALGLTIRASPELWALQRTAEERLGPYEALGGSKLLVALGAVPEARDLVADAEVENLASDAFILRSRNMNRVHLVVCAGRTVRAVGYSFFEFLRVLGFSFLHPLKPVAPRALSLHPVDLHESPRWEFRGTHYHTQHPLELTNCLNGYDEEGKTENRERWAIALKSWEDYLDWLLAQKQNYVEWILLADARGERAKPSEPFELSSERFERLQILVSAAHAKGLEVGADVPLFLQQQHSLNLLPNSGDYEAEVRRRVQWLRAIGFDHLGTELGSTEFTRGLPATETIRLLNIIQEELGSSKLLVKNHCSSNLRADGFTDPRPHRWKEPLNFNYLNYFANPKIVSMPHTVQAYSLTDPAPTYGNANFSDLRNWTSFLLQQGRPVVFYPETAYWVNYDISVPLFLAPIYTLDRIE</sequence>